<keyword evidence="2" id="KW-1185">Reference proteome</keyword>
<evidence type="ECO:0000313" key="2">
    <source>
        <dbReference type="Proteomes" id="UP000193922"/>
    </source>
</evidence>
<proteinExistence type="predicted"/>
<name>A0A1Y1W3X0_9FUNG</name>
<dbReference type="EMBL" id="MCFD01000010">
    <property type="protein sequence ID" value="ORX68239.1"/>
    <property type="molecule type" value="Genomic_DNA"/>
</dbReference>
<protein>
    <submittedName>
        <fullName evidence="1">Uncharacterized protein</fullName>
    </submittedName>
</protein>
<comment type="caution">
    <text evidence="1">The sequence shown here is derived from an EMBL/GenBank/DDBJ whole genome shotgun (WGS) entry which is preliminary data.</text>
</comment>
<sequence>MAVPSRATHLRVSMRWTPCACMANSEQGHRGSGNKRHGSNGAQLLLGTVAVAQLAPPRKRCNCQVYAGKGRQYRQRELGPLHRLPPPRHHRLQVGKQLHMRVAVADRHHTHVSGIQIHDVAGILGLGIQDARACVRVIRLAPPPAMAPAGIDTGPAQQPV</sequence>
<dbReference type="AlphaFoldDB" id="A0A1Y1W3X0"/>
<dbReference type="RefSeq" id="XP_040742053.1">
    <property type="nucleotide sequence ID" value="XM_040889851.1"/>
</dbReference>
<organism evidence="1 2">
    <name type="scientific">Linderina pennispora</name>
    <dbReference type="NCBI Taxonomy" id="61395"/>
    <lineage>
        <taxon>Eukaryota</taxon>
        <taxon>Fungi</taxon>
        <taxon>Fungi incertae sedis</taxon>
        <taxon>Zoopagomycota</taxon>
        <taxon>Kickxellomycotina</taxon>
        <taxon>Kickxellomycetes</taxon>
        <taxon>Kickxellales</taxon>
        <taxon>Kickxellaceae</taxon>
        <taxon>Linderina</taxon>
    </lineage>
</organism>
<dbReference type="GeneID" id="63806499"/>
<dbReference type="Proteomes" id="UP000193922">
    <property type="component" value="Unassembled WGS sequence"/>
</dbReference>
<accession>A0A1Y1W3X0</accession>
<evidence type="ECO:0000313" key="1">
    <source>
        <dbReference type="EMBL" id="ORX68239.1"/>
    </source>
</evidence>
<gene>
    <name evidence="1" type="ORF">DL89DRAFT_28619</name>
</gene>
<reference evidence="1 2" key="1">
    <citation type="submission" date="2016-07" db="EMBL/GenBank/DDBJ databases">
        <title>Pervasive Adenine N6-methylation of Active Genes in Fungi.</title>
        <authorList>
            <consortium name="DOE Joint Genome Institute"/>
            <person name="Mondo S.J."/>
            <person name="Dannebaum R.O."/>
            <person name="Kuo R.C."/>
            <person name="Labutti K."/>
            <person name="Haridas S."/>
            <person name="Kuo A."/>
            <person name="Salamov A."/>
            <person name="Ahrendt S.R."/>
            <person name="Lipzen A."/>
            <person name="Sullivan W."/>
            <person name="Andreopoulos W.B."/>
            <person name="Clum A."/>
            <person name="Lindquist E."/>
            <person name="Daum C."/>
            <person name="Ramamoorthy G.K."/>
            <person name="Gryganskyi A."/>
            <person name="Culley D."/>
            <person name="Magnuson J.K."/>
            <person name="James T.Y."/>
            <person name="O'Malley M.A."/>
            <person name="Stajich J.E."/>
            <person name="Spatafora J.W."/>
            <person name="Visel A."/>
            <person name="Grigoriev I.V."/>
        </authorList>
    </citation>
    <scope>NUCLEOTIDE SEQUENCE [LARGE SCALE GENOMIC DNA]</scope>
    <source>
        <strain evidence="1 2">ATCC 12442</strain>
    </source>
</reference>